<dbReference type="InterPro" id="IPR050266">
    <property type="entry name" value="AB_hydrolase_sf"/>
</dbReference>
<evidence type="ECO:0000259" key="2">
    <source>
        <dbReference type="Pfam" id="PF00561"/>
    </source>
</evidence>
<comment type="caution">
    <text evidence="3">The sequence shown here is derived from an EMBL/GenBank/DDBJ whole genome shotgun (WGS) entry which is preliminary data.</text>
</comment>
<dbReference type="GO" id="GO:0016020">
    <property type="term" value="C:membrane"/>
    <property type="evidence" value="ECO:0007669"/>
    <property type="project" value="TreeGrafter"/>
</dbReference>
<protein>
    <submittedName>
        <fullName evidence="3">Alpha/beta-hydrolase</fullName>
    </submittedName>
</protein>
<reference evidence="3 4" key="1">
    <citation type="submission" date="2016-08" db="EMBL/GenBank/DDBJ databases">
        <title>A Parts List for Fungal Cellulosomes Revealed by Comparative Genomics.</title>
        <authorList>
            <consortium name="DOE Joint Genome Institute"/>
            <person name="Haitjema C.H."/>
            <person name="Gilmore S.P."/>
            <person name="Henske J.K."/>
            <person name="Solomon K.V."/>
            <person name="De Groot R."/>
            <person name="Kuo A."/>
            <person name="Mondo S.J."/>
            <person name="Salamov A.A."/>
            <person name="Labutti K."/>
            <person name="Zhao Z."/>
            <person name="Chiniquy J."/>
            <person name="Barry K."/>
            <person name="Brewer H.M."/>
            <person name="Purvine S.O."/>
            <person name="Wright A.T."/>
            <person name="Boxma B."/>
            <person name="Van Alen T."/>
            <person name="Hackstein J.H."/>
            <person name="Baker S.E."/>
            <person name="Grigoriev I.V."/>
            <person name="O'Malley M.A."/>
        </authorList>
    </citation>
    <scope>NUCLEOTIDE SEQUENCE [LARGE SCALE GENOMIC DNA]</scope>
    <source>
        <strain evidence="3 4">G1</strain>
    </source>
</reference>
<feature type="chain" id="PRO_5011004154" evidence="1">
    <location>
        <begin position="22"/>
        <end position="320"/>
    </location>
</feature>
<evidence type="ECO:0000256" key="1">
    <source>
        <dbReference type="SAM" id="SignalP"/>
    </source>
</evidence>
<keyword evidence="1" id="KW-0732">Signal</keyword>
<evidence type="ECO:0000313" key="3">
    <source>
        <dbReference type="EMBL" id="ORX85568.1"/>
    </source>
</evidence>
<keyword evidence="4" id="KW-1185">Reference proteome</keyword>
<dbReference type="OrthoDB" id="2139013at2759"/>
<evidence type="ECO:0000313" key="4">
    <source>
        <dbReference type="Proteomes" id="UP000193920"/>
    </source>
</evidence>
<dbReference type="EMBL" id="MCOG01001265">
    <property type="protein sequence ID" value="ORX85568.1"/>
    <property type="molecule type" value="Genomic_DNA"/>
</dbReference>
<gene>
    <name evidence="3" type="ORF">LY90DRAFT_710225</name>
</gene>
<dbReference type="PANTHER" id="PTHR43798:SF33">
    <property type="entry name" value="HYDROLASE, PUTATIVE (AFU_ORTHOLOGUE AFUA_2G14860)-RELATED"/>
    <property type="match status" value="1"/>
</dbReference>
<dbReference type="InterPro" id="IPR029058">
    <property type="entry name" value="AB_hydrolase_fold"/>
</dbReference>
<sequence>MIISAVIIAILLGYITWNSVSNVTEKNFLKEANYGILVDVDGLKMSVNIKGEHNNQTIVLLPGLGELSPILQFKPISEDLSDRFKVVTIEPFGYGLSDITDKERTMDNISSEIHTCIKKLGLKNYYLMAHSISGLHSLKLSNLYPKEVTGFVGLDATIPMTQEMIDYSNKLAEEQGSSDSSSFYSKAKPVLDSLGITRIAASVKPDMFIDLDPTYSYSKKDKQLIKALVVHRSGNKVRVQEKEKDPKWKMESVGMKFPETLPVLNFIATATCEYLPFWEEQHENVVTDTQHSELIKLEGTHYIHLDQRPAIVKKIKEWIN</sequence>
<dbReference type="InterPro" id="IPR000073">
    <property type="entry name" value="AB_hydrolase_1"/>
</dbReference>
<feature type="signal peptide" evidence="1">
    <location>
        <begin position="1"/>
        <end position="21"/>
    </location>
</feature>
<dbReference type="Proteomes" id="UP000193920">
    <property type="component" value="Unassembled WGS sequence"/>
</dbReference>
<dbReference type="AlphaFoldDB" id="A0A1Y1XIH8"/>
<dbReference type="SUPFAM" id="SSF53474">
    <property type="entry name" value="alpha/beta-Hydrolases"/>
    <property type="match status" value="1"/>
</dbReference>
<proteinExistence type="predicted"/>
<dbReference type="Pfam" id="PF00561">
    <property type="entry name" value="Abhydrolase_1"/>
    <property type="match status" value="1"/>
</dbReference>
<organism evidence="3 4">
    <name type="scientific">Neocallimastix californiae</name>
    <dbReference type="NCBI Taxonomy" id="1754190"/>
    <lineage>
        <taxon>Eukaryota</taxon>
        <taxon>Fungi</taxon>
        <taxon>Fungi incertae sedis</taxon>
        <taxon>Chytridiomycota</taxon>
        <taxon>Chytridiomycota incertae sedis</taxon>
        <taxon>Neocallimastigomycetes</taxon>
        <taxon>Neocallimastigales</taxon>
        <taxon>Neocallimastigaceae</taxon>
        <taxon>Neocallimastix</taxon>
    </lineage>
</organism>
<name>A0A1Y1XIH8_9FUNG</name>
<dbReference type="PANTHER" id="PTHR43798">
    <property type="entry name" value="MONOACYLGLYCEROL LIPASE"/>
    <property type="match status" value="1"/>
</dbReference>
<feature type="domain" description="AB hydrolase-1" evidence="2">
    <location>
        <begin position="57"/>
        <end position="173"/>
    </location>
</feature>
<accession>A0A1Y1XIH8</accession>
<dbReference type="GO" id="GO:0016787">
    <property type="term" value="F:hydrolase activity"/>
    <property type="evidence" value="ECO:0007669"/>
    <property type="project" value="UniProtKB-KW"/>
</dbReference>
<dbReference type="STRING" id="1754190.A0A1Y1XIH8"/>
<keyword evidence="3" id="KW-0378">Hydrolase</keyword>
<dbReference type="Gene3D" id="3.40.50.1820">
    <property type="entry name" value="alpha/beta hydrolase"/>
    <property type="match status" value="1"/>
</dbReference>